<comment type="caution">
    <text evidence="1">The sequence shown here is derived from an EMBL/GenBank/DDBJ whole genome shotgun (WGS) entry which is preliminary data.</text>
</comment>
<name>A0A834SV07_9FABA</name>
<protein>
    <submittedName>
        <fullName evidence="1">Uncharacterized protein</fullName>
    </submittedName>
</protein>
<accession>A0A834SV07</accession>
<gene>
    <name evidence="1" type="ORF">G2W53_037247</name>
</gene>
<evidence type="ECO:0000313" key="1">
    <source>
        <dbReference type="EMBL" id="KAF7810504.1"/>
    </source>
</evidence>
<dbReference type="AlphaFoldDB" id="A0A834SV07"/>
<keyword evidence="2" id="KW-1185">Reference proteome</keyword>
<evidence type="ECO:0000313" key="2">
    <source>
        <dbReference type="Proteomes" id="UP000634136"/>
    </source>
</evidence>
<dbReference type="Proteomes" id="UP000634136">
    <property type="component" value="Unassembled WGS sequence"/>
</dbReference>
<dbReference type="EMBL" id="JAAIUW010000011">
    <property type="protein sequence ID" value="KAF7810504.1"/>
    <property type="molecule type" value="Genomic_DNA"/>
</dbReference>
<reference evidence="1" key="1">
    <citation type="submission" date="2020-09" db="EMBL/GenBank/DDBJ databases">
        <title>Genome-Enabled Discovery of Anthraquinone Biosynthesis in Senna tora.</title>
        <authorList>
            <person name="Kang S.-H."/>
            <person name="Pandey R.P."/>
            <person name="Lee C.-M."/>
            <person name="Sim J.-S."/>
            <person name="Jeong J.-T."/>
            <person name="Choi B.-S."/>
            <person name="Jung M."/>
            <person name="Ginzburg D."/>
            <person name="Zhao K."/>
            <person name="Won S.Y."/>
            <person name="Oh T.-J."/>
            <person name="Yu Y."/>
            <person name="Kim N.-H."/>
            <person name="Lee O.R."/>
            <person name="Lee T.-H."/>
            <person name="Bashyal P."/>
            <person name="Kim T.-S."/>
            <person name="Lee W.-H."/>
            <person name="Kawkins C."/>
            <person name="Kim C.-K."/>
            <person name="Kim J.S."/>
            <person name="Ahn B.O."/>
            <person name="Rhee S.Y."/>
            <person name="Sohng J.K."/>
        </authorList>
    </citation>
    <scope>NUCLEOTIDE SEQUENCE</scope>
    <source>
        <tissue evidence="1">Leaf</tissue>
    </source>
</reference>
<proteinExistence type="predicted"/>
<organism evidence="1 2">
    <name type="scientific">Senna tora</name>
    <dbReference type="NCBI Taxonomy" id="362788"/>
    <lineage>
        <taxon>Eukaryota</taxon>
        <taxon>Viridiplantae</taxon>
        <taxon>Streptophyta</taxon>
        <taxon>Embryophyta</taxon>
        <taxon>Tracheophyta</taxon>
        <taxon>Spermatophyta</taxon>
        <taxon>Magnoliopsida</taxon>
        <taxon>eudicotyledons</taxon>
        <taxon>Gunneridae</taxon>
        <taxon>Pentapetalae</taxon>
        <taxon>rosids</taxon>
        <taxon>fabids</taxon>
        <taxon>Fabales</taxon>
        <taxon>Fabaceae</taxon>
        <taxon>Caesalpinioideae</taxon>
        <taxon>Cassia clade</taxon>
        <taxon>Senna</taxon>
    </lineage>
</organism>
<sequence>MGYHRAPESSLRGDLKVTK</sequence>